<keyword evidence="3 7" id="KW-0812">Transmembrane</keyword>
<sequence length="163" mass="18101">MARAILIIGVGALLVGLIIYAIIDCIRTDHSRVKTLPKPAWMLIIIFFPVVGALLWLFAGKSRYTSSFGPVAPRQAPKAPDDDEDYLRYLSNRSKRQAQQRRQEEEREAELNRRLDEELRKKKEKDGGPAASEGEGSSASGQENPKNSEDPENPDDSAGSHKA</sequence>
<organism evidence="9 10">
    <name type="scientific">Rothia aerolata</name>
    <dbReference type="NCBI Taxonomy" id="1812262"/>
    <lineage>
        <taxon>Bacteria</taxon>
        <taxon>Bacillati</taxon>
        <taxon>Actinomycetota</taxon>
        <taxon>Actinomycetes</taxon>
        <taxon>Micrococcales</taxon>
        <taxon>Micrococcaceae</taxon>
        <taxon>Rothia</taxon>
    </lineage>
</organism>
<comment type="caution">
    <text evidence="9">The sequence shown here is derived from an EMBL/GenBank/DDBJ whole genome shotgun (WGS) entry which is preliminary data.</text>
</comment>
<dbReference type="EMBL" id="BMDC01000001">
    <property type="protein sequence ID" value="GGH61046.1"/>
    <property type="molecule type" value="Genomic_DNA"/>
</dbReference>
<feature type="region of interest" description="Disordered" evidence="6">
    <location>
        <begin position="65"/>
        <end position="84"/>
    </location>
</feature>
<evidence type="ECO:0000313" key="9">
    <source>
        <dbReference type="EMBL" id="GGH61046.1"/>
    </source>
</evidence>
<feature type="domain" description="Cardiolipin synthase N-terminal" evidence="8">
    <location>
        <begin position="17"/>
        <end position="60"/>
    </location>
</feature>
<evidence type="ECO:0000256" key="7">
    <source>
        <dbReference type="SAM" id="Phobius"/>
    </source>
</evidence>
<evidence type="ECO:0000256" key="1">
    <source>
        <dbReference type="ARBA" id="ARBA00004651"/>
    </source>
</evidence>
<accession>A0A917MUE8</accession>
<keyword evidence="10" id="KW-1185">Reference proteome</keyword>
<dbReference type="RefSeq" id="WP_188359175.1">
    <property type="nucleotide sequence ID" value="NZ_BMDC01000001.1"/>
</dbReference>
<keyword evidence="5 7" id="KW-0472">Membrane</keyword>
<protein>
    <recommendedName>
        <fullName evidence="8">Cardiolipin synthase N-terminal domain-containing protein</fullName>
    </recommendedName>
</protein>
<proteinExistence type="predicted"/>
<dbReference type="InterPro" id="IPR027379">
    <property type="entry name" value="CLS_N"/>
</dbReference>
<feature type="compositionally biased region" description="Low complexity" evidence="6">
    <location>
        <begin position="128"/>
        <end position="143"/>
    </location>
</feature>
<dbReference type="Proteomes" id="UP000600171">
    <property type="component" value="Unassembled WGS sequence"/>
</dbReference>
<dbReference type="GO" id="GO:0005886">
    <property type="term" value="C:plasma membrane"/>
    <property type="evidence" value="ECO:0007669"/>
    <property type="project" value="UniProtKB-SubCell"/>
</dbReference>
<evidence type="ECO:0000313" key="10">
    <source>
        <dbReference type="Proteomes" id="UP000600171"/>
    </source>
</evidence>
<evidence type="ECO:0000256" key="3">
    <source>
        <dbReference type="ARBA" id="ARBA00022692"/>
    </source>
</evidence>
<feature type="region of interest" description="Disordered" evidence="6">
    <location>
        <begin position="90"/>
        <end position="163"/>
    </location>
</feature>
<evidence type="ECO:0000256" key="5">
    <source>
        <dbReference type="ARBA" id="ARBA00023136"/>
    </source>
</evidence>
<keyword evidence="2" id="KW-1003">Cell membrane</keyword>
<keyword evidence="4 7" id="KW-1133">Transmembrane helix</keyword>
<feature type="compositionally biased region" description="Basic and acidic residues" evidence="6">
    <location>
        <begin position="101"/>
        <end position="127"/>
    </location>
</feature>
<evidence type="ECO:0000256" key="6">
    <source>
        <dbReference type="SAM" id="MobiDB-lite"/>
    </source>
</evidence>
<reference evidence="9 10" key="1">
    <citation type="journal article" date="2014" name="Int. J. Syst. Evol. Microbiol.">
        <title>Complete genome sequence of Corynebacterium casei LMG S-19264T (=DSM 44701T), isolated from a smear-ripened cheese.</title>
        <authorList>
            <consortium name="US DOE Joint Genome Institute (JGI-PGF)"/>
            <person name="Walter F."/>
            <person name="Albersmeier A."/>
            <person name="Kalinowski J."/>
            <person name="Ruckert C."/>
        </authorList>
    </citation>
    <scope>NUCLEOTIDE SEQUENCE [LARGE SCALE GENOMIC DNA]</scope>
    <source>
        <strain evidence="9 10">CCM 8669</strain>
    </source>
</reference>
<feature type="transmembrane region" description="Helical" evidence="7">
    <location>
        <begin position="40"/>
        <end position="59"/>
    </location>
</feature>
<evidence type="ECO:0000256" key="2">
    <source>
        <dbReference type="ARBA" id="ARBA00022475"/>
    </source>
</evidence>
<evidence type="ECO:0000259" key="8">
    <source>
        <dbReference type="Pfam" id="PF13396"/>
    </source>
</evidence>
<dbReference type="Pfam" id="PF13396">
    <property type="entry name" value="PLDc_N"/>
    <property type="match status" value="1"/>
</dbReference>
<comment type="subcellular location">
    <subcellularLocation>
        <location evidence="1">Cell membrane</location>
        <topology evidence="1">Multi-pass membrane protein</topology>
    </subcellularLocation>
</comment>
<dbReference type="AlphaFoldDB" id="A0A917MUE8"/>
<name>A0A917MUE8_9MICC</name>
<gene>
    <name evidence="9" type="ORF">GCM10007359_09850</name>
</gene>
<evidence type="ECO:0000256" key="4">
    <source>
        <dbReference type="ARBA" id="ARBA00022989"/>
    </source>
</evidence>